<name>A0ABT7AUQ6_9CYAN</name>
<dbReference type="PANTHER" id="PTHR37185:SF3">
    <property type="entry name" value="MEMBRANE PROTEIN"/>
    <property type="match status" value="1"/>
</dbReference>
<protein>
    <submittedName>
        <fullName evidence="2">DUF2232 domain-containing protein</fullName>
    </submittedName>
</protein>
<dbReference type="EMBL" id="JAQOSP010000094">
    <property type="protein sequence ID" value="MDJ1170621.1"/>
    <property type="molecule type" value="Genomic_DNA"/>
</dbReference>
<comment type="caution">
    <text evidence="2">The sequence shown here is derived from an EMBL/GenBank/DDBJ whole genome shotgun (WGS) entry which is preliminary data.</text>
</comment>
<keyword evidence="1" id="KW-0812">Transmembrane</keyword>
<keyword evidence="1" id="KW-0472">Membrane</keyword>
<reference evidence="2 3" key="1">
    <citation type="submission" date="2023-01" db="EMBL/GenBank/DDBJ databases">
        <title>Novel diversity within Roseofilum (Cyanobacteria; Desertifilaceae) from marine benthic mats with descriptions of four novel species.</title>
        <authorList>
            <person name="Wang Y."/>
            <person name="Berthold D.E."/>
            <person name="Hu J."/>
            <person name="Lefler F.W."/>
            <person name="Laughinghouse H.D. IV."/>
        </authorList>
    </citation>
    <scope>NUCLEOTIDE SEQUENCE [LARGE SCALE GENOMIC DNA]</scope>
    <source>
        <strain evidence="2 3">BLCC-M154</strain>
    </source>
</reference>
<feature type="transmembrane region" description="Helical" evidence="1">
    <location>
        <begin position="174"/>
        <end position="197"/>
    </location>
</feature>
<keyword evidence="3" id="KW-1185">Reference proteome</keyword>
<dbReference type="InterPro" id="IPR018710">
    <property type="entry name" value="DUF2232"/>
</dbReference>
<evidence type="ECO:0000313" key="2">
    <source>
        <dbReference type="EMBL" id="MDJ1170621.1"/>
    </source>
</evidence>
<feature type="transmembrane region" description="Helical" evidence="1">
    <location>
        <begin position="50"/>
        <end position="68"/>
    </location>
</feature>
<dbReference type="PANTHER" id="PTHR37185">
    <property type="entry name" value="MEMBRANE PROTEIN"/>
    <property type="match status" value="1"/>
</dbReference>
<dbReference type="RefSeq" id="WP_283754382.1">
    <property type="nucleotide sequence ID" value="NZ_JAQOSP010000094.1"/>
</dbReference>
<feature type="transmembrane region" description="Helical" evidence="1">
    <location>
        <begin position="115"/>
        <end position="139"/>
    </location>
</feature>
<feature type="transmembrane region" description="Helical" evidence="1">
    <location>
        <begin position="80"/>
        <end position="103"/>
    </location>
</feature>
<gene>
    <name evidence="2" type="ORF">PMG71_14410</name>
</gene>
<sequence>MSNEYNPQNGENQSPDRPVNLTLPLVESAFLASTSSLIWLVNYYFPPGPLLRIFFPVPIALAYLRWGSRNAWMTMTVTGLLLTVLMGPTRSILFLIPFGLLGVQLGMMWRRGASWCLSIGLGTLLGAIGFFFKIWLVSILLGEDLWLYLMAQVTGLLDWAFLKLGLLAEPDIMVVQAIAVVMVLINNFIYLFVVHLVSSLLLEKLGNPIPQPPAWVEVLLDRE</sequence>
<proteinExistence type="predicted"/>
<evidence type="ECO:0000313" key="3">
    <source>
        <dbReference type="Proteomes" id="UP001235303"/>
    </source>
</evidence>
<keyword evidence="1" id="KW-1133">Transmembrane helix</keyword>
<feature type="transmembrane region" description="Helical" evidence="1">
    <location>
        <begin position="25"/>
        <end position="45"/>
    </location>
</feature>
<evidence type="ECO:0000256" key="1">
    <source>
        <dbReference type="SAM" id="Phobius"/>
    </source>
</evidence>
<dbReference type="Proteomes" id="UP001235303">
    <property type="component" value="Unassembled WGS sequence"/>
</dbReference>
<feature type="transmembrane region" description="Helical" evidence="1">
    <location>
        <begin position="145"/>
        <end position="162"/>
    </location>
</feature>
<organism evidence="2 3">
    <name type="scientific">Roseofilum acuticapitatum BLCC-M154</name>
    <dbReference type="NCBI Taxonomy" id="3022444"/>
    <lineage>
        <taxon>Bacteria</taxon>
        <taxon>Bacillati</taxon>
        <taxon>Cyanobacteriota</taxon>
        <taxon>Cyanophyceae</taxon>
        <taxon>Desertifilales</taxon>
        <taxon>Desertifilaceae</taxon>
        <taxon>Roseofilum</taxon>
        <taxon>Roseofilum acuticapitatum</taxon>
    </lineage>
</organism>
<dbReference type="Pfam" id="PF09991">
    <property type="entry name" value="DUF2232"/>
    <property type="match status" value="1"/>
</dbReference>
<accession>A0ABT7AUQ6</accession>